<dbReference type="AlphaFoldDB" id="A0AAN7NF86"/>
<dbReference type="EMBL" id="JAUNZN010000003">
    <property type="protein sequence ID" value="KAK4824895.1"/>
    <property type="molecule type" value="Genomic_DNA"/>
</dbReference>
<dbReference type="CDD" id="cd01650">
    <property type="entry name" value="RT_nLTR_like"/>
    <property type="match status" value="1"/>
</dbReference>
<keyword evidence="3" id="KW-1185">Reference proteome</keyword>
<dbReference type="InterPro" id="IPR043502">
    <property type="entry name" value="DNA/RNA_pol_sf"/>
</dbReference>
<proteinExistence type="predicted"/>
<name>A0AAN7NF86_MYCAM</name>
<evidence type="ECO:0000313" key="2">
    <source>
        <dbReference type="EMBL" id="KAK4824895.1"/>
    </source>
</evidence>
<dbReference type="PANTHER" id="PTHR33332">
    <property type="entry name" value="REVERSE TRANSCRIPTASE DOMAIN-CONTAINING PROTEIN"/>
    <property type="match status" value="1"/>
</dbReference>
<dbReference type="Proteomes" id="UP001333110">
    <property type="component" value="Unassembled WGS sequence"/>
</dbReference>
<organism evidence="2 3">
    <name type="scientific">Mycteria americana</name>
    <name type="common">Wood stork</name>
    <dbReference type="NCBI Taxonomy" id="33587"/>
    <lineage>
        <taxon>Eukaryota</taxon>
        <taxon>Metazoa</taxon>
        <taxon>Chordata</taxon>
        <taxon>Craniata</taxon>
        <taxon>Vertebrata</taxon>
        <taxon>Euteleostomi</taxon>
        <taxon>Archelosauria</taxon>
        <taxon>Archosauria</taxon>
        <taxon>Dinosauria</taxon>
        <taxon>Saurischia</taxon>
        <taxon>Theropoda</taxon>
        <taxon>Coelurosauria</taxon>
        <taxon>Aves</taxon>
        <taxon>Neognathae</taxon>
        <taxon>Neoaves</taxon>
        <taxon>Aequornithes</taxon>
        <taxon>Ciconiiformes</taxon>
        <taxon>Ciconiidae</taxon>
        <taxon>Mycteria</taxon>
    </lineage>
</organism>
<protein>
    <recommendedName>
        <fullName evidence="1">Reverse transcriptase domain-containing protein</fullName>
    </recommendedName>
</protein>
<dbReference type="SUPFAM" id="SSF56672">
    <property type="entry name" value="DNA/RNA polymerases"/>
    <property type="match status" value="1"/>
</dbReference>
<dbReference type="Pfam" id="PF00078">
    <property type="entry name" value="RVT_1"/>
    <property type="match status" value="1"/>
</dbReference>
<accession>A0AAN7NF86</accession>
<evidence type="ECO:0000313" key="3">
    <source>
        <dbReference type="Proteomes" id="UP001333110"/>
    </source>
</evidence>
<dbReference type="InterPro" id="IPR000477">
    <property type="entry name" value="RT_dom"/>
</dbReference>
<evidence type="ECO:0000259" key="1">
    <source>
        <dbReference type="Pfam" id="PF00078"/>
    </source>
</evidence>
<reference evidence="2 3" key="1">
    <citation type="journal article" date="2023" name="J. Hered.">
        <title>Chromosome-level genome of the wood stork (Mycteria americana) provides insight into avian chromosome evolution.</title>
        <authorList>
            <person name="Flamio R. Jr."/>
            <person name="Ramstad K.M."/>
        </authorList>
    </citation>
    <scope>NUCLEOTIDE SEQUENCE [LARGE SCALE GENOMIC DNA]</scope>
    <source>
        <strain evidence="2">JAX WOST 10</strain>
    </source>
</reference>
<gene>
    <name evidence="2" type="ORF">QYF61_021135</name>
</gene>
<sequence length="461" mass="52360">MVRSTATPHSLLQHSGMHSSTALEADGGYPGPIEYAWHTFAFFASVFNSQTSYPQGIQPPELEDRDGEQNKPPIIQEEAVNDLLCHLDTHKSMGPHGIHPRVLRELAEELAKPLSIIYQQSWLTGEVPDDWRVANVTPIYKGWKEDPGNYRPVSLTSVLGKIMEQIILSALNRHVQANQGIRPSQHGFMKGRSCLTNLISFYDKVTHLVDKAVDVIYLDFSKAFDTVSHSILLEKLAVHGLGRHTLHWVKNWLDAEPRELCKFADDTKLCGSVDLLEGRKALQRDLDRLGRWAEASCMRFNKAKCKVLHLGHSNPMQRYRLGAEWLESCLAEKDLGVLVDSQLNMSQQCAQVAKKANSILACIGNSKDIEVLERVQRRATKLVKGLEQKSYEERLREEVTSDRTRGNGLKLRQERFRLDIRKNSFTETVVKHWNRLPRMVVESPSLEELKKCVDVALQDMV</sequence>
<feature type="domain" description="Reverse transcriptase" evidence="1">
    <location>
        <begin position="144"/>
        <end position="253"/>
    </location>
</feature>
<comment type="caution">
    <text evidence="2">The sequence shown here is derived from an EMBL/GenBank/DDBJ whole genome shotgun (WGS) entry which is preliminary data.</text>
</comment>